<dbReference type="PRINTS" id="PR00081">
    <property type="entry name" value="GDHRDH"/>
</dbReference>
<organism evidence="3 4">
    <name type="scientific">Cellulomonas aerilata</name>
    <dbReference type="NCBI Taxonomy" id="515326"/>
    <lineage>
        <taxon>Bacteria</taxon>
        <taxon>Bacillati</taxon>
        <taxon>Actinomycetota</taxon>
        <taxon>Actinomycetes</taxon>
        <taxon>Micrococcales</taxon>
        <taxon>Cellulomonadaceae</taxon>
        <taxon>Cellulomonas</taxon>
    </lineage>
</organism>
<name>A0A512DH40_9CELL</name>
<dbReference type="RefSeq" id="WP_146906801.1">
    <property type="nucleotide sequence ID" value="NZ_BAAARM010000007.1"/>
</dbReference>
<dbReference type="Pfam" id="PF00106">
    <property type="entry name" value="adh_short"/>
    <property type="match status" value="1"/>
</dbReference>
<dbReference type="InterPro" id="IPR002347">
    <property type="entry name" value="SDR_fam"/>
</dbReference>
<dbReference type="PANTHER" id="PTHR43313:SF1">
    <property type="entry name" value="3BETA-HYDROXYSTEROID DEHYDROGENASE DHS-16"/>
    <property type="match status" value="1"/>
</dbReference>
<dbReference type="AlphaFoldDB" id="A0A512DH40"/>
<evidence type="ECO:0000256" key="1">
    <source>
        <dbReference type="RuleBase" id="RU000363"/>
    </source>
</evidence>
<dbReference type="GO" id="GO:0008202">
    <property type="term" value="P:steroid metabolic process"/>
    <property type="evidence" value="ECO:0007669"/>
    <property type="project" value="TreeGrafter"/>
</dbReference>
<dbReference type="PANTHER" id="PTHR43313">
    <property type="entry name" value="SHORT-CHAIN DEHYDROGENASE/REDUCTASE FAMILY 9C"/>
    <property type="match status" value="1"/>
</dbReference>
<evidence type="ECO:0000313" key="3">
    <source>
        <dbReference type="EMBL" id="GEO35756.1"/>
    </source>
</evidence>
<dbReference type="EMBL" id="BJYY01000022">
    <property type="protein sequence ID" value="GEO35756.1"/>
    <property type="molecule type" value="Genomic_DNA"/>
</dbReference>
<comment type="caution">
    <text evidence="3">The sequence shown here is derived from an EMBL/GenBank/DDBJ whole genome shotgun (WGS) entry which is preliminary data.</text>
</comment>
<dbReference type="GO" id="GO:0016491">
    <property type="term" value="F:oxidoreductase activity"/>
    <property type="evidence" value="ECO:0007669"/>
    <property type="project" value="TreeGrafter"/>
</dbReference>
<evidence type="ECO:0000259" key="2">
    <source>
        <dbReference type="SMART" id="SM00822"/>
    </source>
</evidence>
<dbReference type="SMART" id="SM00822">
    <property type="entry name" value="PKS_KR"/>
    <property type="match status" value="1"/>
</dbReference>
<protein>
    <submittedName>
        <fullName evidence="3">Short-chain dehydrogenase</fullName>
    </submittedName>
</protein>
<gene>
    <name evidence="3" type="ORF">CAE01nite_34810</name>
</gene>
<dbReference type="SUPFAM" id="SSF51735">
    <property type="entry name" value="NAD(P)-binding Rossmann-fold domains"/>
    <property type="match status" value="1"/>
</dbReference>
<dbReference type="PRINTS" id="PR00080">
    <property type="entry name" value="SDRFAMILY"/>
</dbReference>
<feature type="domain" description="Ketoreductase" evidence="2">
    <location>
        <begin position="2"/>
        <end position="181"/>
    </location>
</feature>
<dbReference type="Gene3D" id="3.40.50.720">
    <property type="entry name" value="NAD(P)-binding Rossmann-like Domain"/>
    <property type="match status" value="1"/>
</dbReference>
<comment type="similarity">
    <text evidence="1">Belongs to the short-chain dehydrogenases/reductases (SDR) family.</text>
</comment>
<evidence type="ECO:0000313" key="4">
    <source>
        <dbReference type="Proteomes" id="UP000321181"/>
    </source>
</evidence>
<proteinExistence type="inferred from homology"/>
<dbReference type="InterPro" id="IPR057326">
    <property type="entry name" value="KR_dom"/>
</dbReference>
<reference evidence="3 4" key="1">
    <citation type="submission" date="2019-07" db="EMBL/GenBank/DDBJ databases">
        <title>Whole genome shotgun sequence of Cellulomonas aerilata NBRC 106308.</title>
        <authorList>
            <person name="Hosoyama A."/>
            <person name="Uohara A."/>
            <person name="Ohji S."/>
            <person name="Ichikawa N."/>
        </authorList>
    </citation>
    <scope>NUCLEOTIDE SEQUENCE [LARGE SCALE GENOMIC DNA]</scope>
    <source>
        <strain evidence="3 4">NBRC 106308</strain>
    </source>
</reference>
<dbReference type="OrthoDB" id="9792003at2"/>
<dbReference type="Proteomes" id="UP000321181">
    <property type="component" value="Unassembled WGS sequence"/>
</dbReference>
<accession>A0A512DH40</accession>
<keyword evidence="4" id="KW-1185">Reference proteome</keyword>
<dbReference type="InterPro" id="IPR036291">
    <property type="entry name" value="NAD(P)-bd_dom_sf"/>
</dbReference>
<sequence length="288" mass="30029">MRSVVVTGASTGIGRELVAGLVRSRARVWATVRRTEDAESLRAEHGDAVEPVLMDVTDEASVRAAGERVGAAGPLDALVNNAGVALPGPLEHLPLDVLRRQLEVNLVGQLAVTQAMLPALRAGRERGRDVRIVMIGSIGGRIAGPMLGPYHAAKFGLVGLTGSLRAELAPWGIRVLLVEPGVIATPIWGRGAADGRAMAAGMSPQAQAHYGARMDAAVAGAARSAATGLPADRAAAAVLRALTERHPRPRRVVGRDALVVAAVVRLLPDRAVYRLAAHQAGRRRPAPS</sequence>